<evidence type="ECO:0000313" key="2">
    <source>
        <dbReference type="EMBL" id="SDM68520.1"/>
    </source>
</evidence>
<dbReference type="Gene3D" id="1.10.150.20">
    <property type="entry name" value="5' to 3' exonuclease, C-terminal subdomain"/>
    <property type="match status" value="1"/>
</dbReference>
<protein>
    <submittedName>
        <fullName evidence="2">RNA polymerase, alpha chain C terminal domain</fullName>
    </submittedName>
</protein>
<dbReference type="Pfam" id="PF03118">
    <property type="entry name" value="RNA_pol_A_CTD"/>
    <property type="match status" value="1"/>
</dbReference>
<evidence type="ECO:0000313" key="3">
    <source>
        <dbReference type="Proteomes" id="UP000198510"/>
    </source>
</evidence>
<dbReference type="EMBL" id="FNFO01000019">
    <property type="protein sequence ID" value="SDM68520.1"/>
    <property type="molecule type" value="Genomic_DNA"/>
</dbReference>
<dbReference type="GO" id="GO:0003677">
    <property type="term" value="F:DNA binding"/>
    <property type="evidence" value="ECO:0007669"/>
    <property type="project" value="InterPro"/>
</dbReference>
<feature type="domain" description="RNA polymerase alpha subunit C-terminal" evidence="1">
    <location>
        <begin position="92"/>
        <end position="150"/>
    </location>
</feature>
<keyword evidence="3" id="KW-1185">Reference proteome</keyword>
<dbReference type="AlphaFoldDB" id="A0A1G9V8W0"/>
<dbReference type="GO" id="GO:0006351">
    <property type="term" value="P:DNA-templated transcription"/>
    <property type="evidence" value="ECO:0007669"/>
    <property type="project" value="InterPro"/>
</dbReference>
<proteinExistence type="predicted"/>
<accession>A0A1G9V8W0</accession>
<name>A0A1G9V8W0_9BACT</name>
<reference evidence="2 3" key="1">
    <citation type="submission" date="2016-10" db="EMBL/GenBank/DDBJ databases">
        <authorList>
            <person name="de Groot N.N."/>
        </authorList>
    </citation>
    <scope>NUCLEOTIDE SEQUENCE [LARGE SCALE GENOMIC DNA]</scope>
    <source>
        <strain evidence="2 3">DSM 25186</strain>
    </source>
</reference>
<organism evidence="2 3">
    <name type="scientific">Catalinimonas alkaloidigena</name>
    <dbReference type="NCBI Taxonomy" id="1075417"/>
    <lineage>
        <taxon>Bacteria</taxon>
        <taxon>Pseudomonadati</taxon>
        <taxon>Bacteroidota</taxon>
        <taxon>Cytophagia</taxon>
        <taxon>Cytophagales</taxon>
        <taxon>Catalimonadaceae</taxon>
        <taxon>Catalinimonas</taxon>
    </lineage>
</organism>
<dbReference type="Proteomes" id="UP000198510">
    <property type="component" value="Unassembled WGS sequence"/>
</dbReference>
<dbReference type="RefSeq" id="WP_089688623.1">
    <property type="nucleotide sequence ID" value="NZ_FNFO01000019.1"/>
</dbReference>
<evidence type="ECO:0000259" key="1">
    <source>
        <dbReference type="Pfam" id="PF03118"/>
    </source>
</evidence>
<dbReference type="SUPFAM" id="SSF47789">
    <property type="entry name" value="C-terminal domain of RNA polymerase alpha subunit"/>
    <property type="match status" value="1"/>
</dbReference>
<dbReference type="InterPro" id="IPR011260">
    <property type="entry name" value="RNAP_asu_C"/>
</dbReference>
<sequence length="161" mass="18547">MTIQRAAHQSLYGRFMSYWYHPDLGLSLRHHKGAEERKGTIQAVEIHRNFCLLHVVRFGYHNDVIQLTSDEEIALHQPNFEDRYKQMPAQNVEQSNLRAKRITQVPMPQRAYHALRDLGVVHINDLVRVSEYQLTLARNCGPNTIAAIKEVALQAGIELLP</sequence>
<gene>
    <name evidence="2" type="ORF">SAMN05421823_11952</name>
</gene>
<dbReference type="GO" id="GO:0003899">
    <property type="term" value="F:DNA-directed RNA polymerase activity"/>
    <property type="evidence" value="ECO:0007669"/>
    <property type="project" value="InterPro"/>
</dbReference>